<dbReference type="InterPro" id="IPR000529">
    <property type="entry name" value="Ribosomal_bS6"/>
</dbReference>
<accession>A0A518D8K7</accession>
<dbReference type="NCBIfam" id="TIGR00166">
    <property type="entry name" value="S6"/>
    <property type="match status" value="1"/>
</dbReference>
<dbReference type="KEGG" id="pnd:Pla175_11720"/>
<proteinExistence type="inferred from homology"/>
<evidence type="ECO:0000256" key="5">
    <source>
        <dbReference type="ARBA" id="ARBA00035294"/>
    </source>
</evidence>
<reference evidence="7 8" key="1">
    <citation type="submission" date="2019-02" db="EMBL/GenBank/DDBJ databases">
        <title>Deep-cultivation of Planctomycetes and their phenomic and genomic characterization uncovers novel biology.</title>
        <authorList>
            <person name="Wiegand S."/>
            <person name="Jogler M."/>
            <person name="Boedeker C."/>
            <person name="Pinto D."/>
            <person name="Vollmers J."/>
            <person name="Rivas-Marin E."/>
            <person name="Kohn T."/>
            <person name="Peeters S.H."/>
            <person name="Heuer A."/>
            <person name="Rast P."/>
            <person name="Oberbeckmann S."/>
            <person name="Bunk B."/>
            <person name="Jeske O."/>
            <person name="Meyerdierks A."/>
            <person name="Storesund J.E."/>
            <person name="Kallscheuer N."/>
            <person name="Luecker S."/>
            <person name="Lage O.M."/>
            <person name="Pohl T."/>
            <person name="Merkel B.J."/>
            <person name="Hornburger P."/>
            <person name="Mueller R.-W."/>
            <person name="Bruemmer F."/>
            <person name="Labrenz M."/>
            <person name="Spormann A.M."/>
            <person name="Op den Camp H."/>
            <person name="Overmann J."/>
            <person name="Amann R."/>
            <person name="Jetten M.S.M."/>
            <person name="Mascher T."/>
            <person name="Medema M.H."/>
            <person name="Devos D.P."/>
            <person name="Kaster A.-K."/>
            <person name="Ovreas L."/>
            <person name="Rohde M."/>
            <person name="Galperin M.Y."/>
            <person name="Jogler C."/>
        </authorList>
    </citation>
    <scope>NUCLEOTIDE SEQUENCE [LARGE SCALE GENOMIC DNA]</scope>
    <source>
        <strain evidence="7 8">Pla175</strain>
    </source>
</reference>
<dbReference type="CDD" id="cd00473">
    <property type="entry name" value="bS6"/>
    <property type="match status" value="1"/>
</dbReference>
<evidence type="ECO:0000256" key="6">
    <source>
        <dbReference type="HAMAP-Rule" id="MF_00360"/>
    </source>
</evidence>
<keyword evidence="3 6" id="KW-0687">Ribonucleoprotein</keyword>
<dbReference type="InterPro" id="IPR014717">
    <property type="entry name" value="Transl_elong_EF1B/ribsomal_bS6"/>
</dbReference>
<dbReference type="GO" id="GO:1990904">
    <property type="term" value="C:ribonucleoprotein complex"/>
    <property type="evidence" value="ECO:0007669"/>
    <property type="project" value="UniProtKB-KW"/>
</dbReference>
<comment type="similarity">
    <text evidence="1 6">Belongs to the bacterial ribosomal protein bS6 family.</text>
</comment>
<dbReference type="InterPro" id="IPR035980">
    <property type="entry name" value="Ribosomal_bS6_sf"/>
</dbReference>
<dbReference type="Proteomes" id="UP000317429">
    <property type="component" value="Chromosome"/>
</dbReference>
<dbReference type="GO" id="GO:0005840">
    <property type="term" value="C:ribosome"/>
    <property type="evidence" value="ECO:0007669"/>
    <property type="project" value="UniProtKB-KW"/>
</dbReference>
<dbReference type="InterPro" id="IPR020814">
    <property type="entry name" value="Ribosomal_S6_plastid/chlpt"/>
</dbReference>
<dbReference type="GO" id="GO:0070181">
    <property type="term" value="F:small ribosomal subunit rRNA binding"/>
    <property type="evidence" value="ECO:0007669"/>
    <property type="project" value="TreeGrafter"/>
</dbReference>
<organism evidence="7 8">
    <name type="scientific">Pirellulimonas nuda</name>
    <dbReference type="NCBI Taxonomy" id="2528009"/>
    <lineage>
        <taxon>Bacteria</taxon>
        <taxon>Pseudomonadati</taxon>
        <taxon>Planctomycetota</taxon>
        <taxon>Planctomycetia</taxon>
        <taxon>Pirellulales</taxon>
        <taxon>Lacipirellulaceae</taxon>
        <taxon>Pirellulimonas</taxon>
    </lineage>
</organism>
<dbReference type="GO" id="GO:0006412">
    <property type="term" value="P:translation"/>
    <property type="evidence" value="ECO:0007669"/>
    <property type="project" value="UniProtKB-UniRule"/>
</dbReference>
<evidence type="ECO:0000256" key="3">
    <source>
        <dbReference type="ARBA" id="ARBA00023274"/>
    </source>
</evidence>
<evidence type="ECO:0000256" key="2">
    <source>
        <dbReference type="ARBA" id="ARBA00022980"/>
    </source>
</evidence>
<evidence type="ECO:0000256" key="1">
    <source>
        <dbReference type="ARBA" id="ARBA00009512"/>
    </source>
</evidence>
<dbReference type="GO" id="GO:0005737">
    <property type="term" value="C:cytoplasm"/>
    <property type="evidence" value="ECO:0007669"/>
    <property type="project" value="UniProtKB-ARBA"/>
</dbReference>
<dbReference type="PANTHER" id="PTHR21011:SF1">
    <property type="entry name" value="SMALL RIBOSOMAL SUBUNIT PROTEIN BS6M"/>
    <property type="match status" value="1"/>
</dbReference>
<keyword evidence="6" id="KW-0694">RNA-binding</keyword>
<protein>
    <recommendedName>
        <fullName evidence="5 6">Small ribosomal subunit protein bS6</fullName>
    </recommendedName>
</protein>
<dbReference type="Gene3D" id="3.30.70.60">
    <property type="match status" value="1"/>
</dbReference>
<evidence type="ECO:0000256" key="4">
    <source>
        <dbReference type="ARBA" id="ARBA00035104"/>
    </source>
</evidence>
<dbReference type="AlphaFoldDB" id="A0A518D8K7"/>
<dbReference type="Pfam" id="PF01250">
    <property type="entry name" value="Ribosomal_S6"/>
    <property type="match status" value="1"/>
</dbReference>
<dbReference type="HAMAP" id="MF_00360">
    <property type="entry name" value="Ribosomal_bS6"/>
    <property type="match status" value="1"/>
</dbReference>
<dbReference type="GO" id="GO:0003735">
    <property type="term" value="F:structural constituent of ribosome"/>
    <property type="evidence" value="ECO:0007669"/>
    <property type="project" value="InterPro"/>
</dbReference>
<evidence type="ECO:0000313" key="7">
    <source>
        <dbReference type="EMBL" id="QDU87805.1"/>
    </source>
</evidence>
<dbReference type="SUPFAM" id="SSF54995">
    <property type="entry name" value="Ribosomal protein S6"/>
    <property type="match status" value="1"/>
</dbReference>
<name>A0A518D8K7_9BACT</name>
<gene>
    <name evidence="6 7" type="primary">rpsF</name>
    <name evidence="7" type="ORF">Pla175_11720</name>
</gene>
<keyword evidence="8" id="KW-1185">Reference proteome</keyword>
<sequence length="137" mass="15207">MSTETVTTNVYEGLFILDANRFARDHDAVSEAVEKLVTELGGEVLVSRLWEERRLAYPINGHRKGAYWLMYFRINPLQITALNRACELHDSVLRQLVLKIHPRLVEPILAHATGAVSEEEAEAEGEAAQAVAPAAEG</sequence>
<dbReference type="PANTHER" id="PTHR21011">
    <property type="entry name" value="MITOCHONDRIAL 28S RIBOSOMAL PROTEIN S6"/>
    <property type="match status" value="1"/>
</dbReference>
<comment type="function">
    <text evidence="4 6">Binds together with bS18 to 16S ribosomal RNA.</text>
</comment>
<dbReference type="EMBL" id="CP036291">
    <property type="protein sequence ID" value="QDU87805.1"/>
    <property type="molecule type" value="Genomic_DNA"/>
</dbReference>
<keyword evidence="6" id="KW-0699">rRNA-binding</keyword>
<evidence type="ECO:0000313" key="8">
    <source>
        <dbReference type="Proteomes" id="UP000317429"/>
    </source>
</evidence>
<keyword evidence="2 6" id="KW-0689">Ribosomal protein</keyword>
<dbReference type="RefSeq" id="WP_197527292.1">
    <property type="nucleotide sequence ID" value="NZ_CP036291.1"/>
</dbReference>